<feature type="non-terminal residue" evidence="1">
    <location>
        <position position="73"/>
    </location>
</feature>
<name>A0A653DTI1_CALMS</name>
<keyword evidence="2" id="KW-1185">Reference proteome</keyword>
<protein>
    <submittedName>
        <fullName evidence="1">Uncharacterized protein</fullName>
    </submittedName>
</protein>
<proteinExistence type="predicted"/>
<dbReference type="AlphaFoldDB" id="A0A653DTI1"/>
<dbReference type="Proteomes" id="UP000410492">
    <property type="component" value="Unassembled WGS sequence"/>
</dbReference>
<evidence type="ECO:0000313" key="2">
    <source>
        <dbReference type="Proteomes" id="UP000410492"/>
    </source>
</evidence>
<evidence type="ECO:0000313" key="1">
    <source>
        <dbReference type="EMBL" id="VEN63529.1"/>
    </source>
</evidence>
<dbReference type="EMBL" id="CAACVG010014687">
    <property type="protein sequence ID" value="VEN63529.1"/>
    <property type="molecule type" value="Genomic_DNA"/>
</dbReference>
<accession>A0A653DTI1</accession>
<dbReference type="OrthoDB" id="7450257at2759"/>
<organism evidence="1 2">
    <name type="scientific">Callosobruchus maculatus</name>
    <name type="common">Southern cowpea weevil</name>
    <name type="synonym">Pulse bruchid</name>
    <dbReference type="NCBI Taxonomy" id="64391"/>
    <lineage>
        <taxon>Eukaryota</taxon>
        <taxon>Metazoa</taxon>
        <taxon>Ecdysozoa</taxon>
        <taxon>Arthropoda</taxon>
        <taxon>Hexapoda</taxon>
        <taxon>Insecta</taxon>
        <taxon>Pterygota</taxon>
        <taxon>Neoptera</taxon>
        <taxon>Endopterygota</taxon>
        <taxon>Coleoptera</taxon>
        <taxon>Polyphaga</taxon>
        <taxon>Cucujiformia</taxon>
        <taxon>Chrysomeloidea</taxon>
        <taxon>Chrysomelidae</taxon>
        <taxon>Bruchinae</taxon>
        <taxon>Bruchini</taxon>
        <taxon>Callosobruchus</taxon>
    </lineage>
</organism>
<gene>
    <name evidence="1" type="ORF">CALMAC_LOCUS20333</name>
</gene>
<sequence>MDSDKAGSSNSKFWTRRELFQMMQEQNLSNINEKLDFIENYLLSYDDYTEDETKEIKHNFRRLRSEFKSRWTE</sequence>
<reference evidence="1 2" key="1">
    <citation type="submission" date="2019-01" db="EMBL/GenBank/DDBJ databases">
        <authorList>
            <person name="Sayadi A."/>
        </authorList>
    </citation>
    <scope>NUCLEOTIDE SEQUENCE [LARGE SCALE GENOMIC DNA]</scope>
</reference>